<feature type="transmembrane region" description="Helical" evidence="1">
    <location>
        <begin position="70"/>
        <end position="88"/>
    </location>
</feature>
<sequence length="277" mass="30850">LFPWPWRVEYHPNITEGSHNINSRCPSISAKLGAFAIINSMALLAVILIGQRVVINWLTRGWCGKPGSRLWPLSALLSVVFSLGANFVNATLIQHTPGFSHISVGGLALLWCARPRLAWVAAGLVNFQQDTANFFSLGASVVTAEIILQIIAAVYIGMTANFASTHHYYLKHHLDQVPNGRDALLMYVGALLWLIFALGVLFQCIWAIEAIRKVARYFILNLSRWMYGLFKLMLPFLAQWLFWAGFVRLAGDLYCPPKLKTITSVWTVGSVLGVFFG</sequence>
<feature type="transmembrane region" description="Helical" evidence="1">
    <location>
        <begin position="229"/>
        <end position="247"/>
    </location>
</feature>
<dbReference type="OrthoDB" id="3525430at2759"/>
<gene>
    <name evidence="2" type="ORF">K432DRAFT_254749</name>
</gene>
<reference evidence="2 3" key="1">
    <citation type="journal article" date="2016" name="Nat. Commun.">
        <title>Ectomycorrhizal ecology is imprinted in the genome of the dominant symbiotic fungus Cenococcum geophilum.</title>
        <authorList>
            <consortium name="DOE Joint Genome Institute"/>
            <person name="Peter M."/>
            <person name="Kohler A."/>
            <person name="Ohm R.A."/>
            <person name="Kuo A."/>
            <person name="Krutzmann J."/>
            <person name="Morin E."/>
            <person name="Arend M."/>
            <person name="Barry K.W."/>
            <person name="Binder M."/>
            <person name="Choi C."/>
            <person name="Clum A."/>
            <person name="Copeland A."/>
            <person name="Grisel N."/>
            <person name="Haridas S."/>
            <person name="Kipfer T."/>
            <person name="LaButti K."/>
            <person name="Lindquist E."/>
            <person name="Lipzen A."/>
            <person name="Maire R."/>
            <person name="Meier B."/>
            <person name="Mihaltcheva S."/>
            <person name="Molinier V."/>
            <person name="Murat C."/>
            <person name="Poggeler S."/>
            <person name="Quandt C.A."/>
            <person name="Sperisen C."/>
            <person name="Tritt A."/>
            <person name="Tisserant E."/>
            <person name="Crous P.W."/>
            <person name="Henrissat B."/>
            <person name="Nehls U."/>
            <person name="Egli S."/>
            <person name="Spatafora J.W."/>
            <person name="Grigoriev I.V."/>
            <person name="Martin F.M."/>
        </authorList>
    </citation>
    <scope>NUCLEOTIDE SEQUENCE [LARGE SCALE GENOMIC DNA]</scope>
    <source>
        <strain evidence="2 3">CBS 459.81</strain>
    </source>
</reference>
<keyword evidence="1" id="KW-1133">Transmembrane helix</keyword>
<feature type="transmembrane region" description="Helical" evidence="1">
    <location>
        <begin position="134"/>
        <end position="158"/>
    </location>
</feature>
<proteinExistence type="predicted"/>
<keyword evidence="3" id="KW-1185">Reference proteome</keyword>
<dbReference type="AlphaFoldDB" id="A0A8E2DZL2"/>
<name>A0A8E2DZL2_9PEZI</name>
<feature type="non-terminal residue" evidence="2">
    <location>
        <position position="1"/>
    </location>
</feature>
<organism evidence="2 3">
    <name type="scientific">Lepidopterella palustris CBS 459.81</name>
    <dbReference type="NCBI Taxonomy" id="1314670"/>
    <lineage>
        <taxon>Eukaryota</taxon>
        <taxon>Fungi</taxon>
        <taxon>Dikarya</taxon>
        <taxon>Ascomycota</taxon>
        <taxon>Pezizomycotina</taxon>
        <taxon>Dothideomycetes</taxon>
        <taxon>Pleosporomycetidae</taxon>
        <taxon>Mytilinidiales</taxon>
        <taxon>Argynnaceae</taxon>
        <taxon>Lepidopterella</taxon>
    </lineage>
</organism>
<feature type="non-terminal residue" evidence="2">
    <location>
        <position position="277"/>
    </location>
</feature>
<evidence type="ECO:0000313" key="2">
    <source>
        <dbReference type="EMBL" id="OCK74607.1"/>
    </source>
</evidence>
<evidence type="ECO:0000256" key="1">
    <source>
        <dbReference type="SAM" id="Phobius"/>
    </source>
</evidence>
<dbReference type="Proteomes" id="UP000250266">
    <property type="component" value="Unassembled WGS sequence"/>
</dbReference>
<keyword evidence="1" id="KW-0472">Membrane</keyword>
<keyword evidence="1" id="KW-0812">Transmembrane</keyword>
<feature type="transmembrane region" description="Helical" evidence="1">
    <location>
        <begin position="184"/>
        <end position="208"/>
    </location>
</feature>
<evidence type="ECO:0000313" key="3">
    <source>
        <dbReference type="Proteomes" id="UP000250266"/>
    </source>
</evidence>
<protein>
    <submittedName>
        <fullName evidence="2">Uncharacterized protein</fullName>
    </submittedName>
</protein>
<feature type="transmembrane region" description="Helical" evidence="1">
    <location>
        <begin position="28"/>
        <end position="49"/>
    </location>
</feature>
<accession>A0A8E2DZL2</accession>
<dbReference type="EMBL" id="KV745446">
    <property type="protein sequence ID" value="OCK74607.1"/>
    <property type="molecule type" value="Genomic_DNA"/>
</dbReference>